<evidence type="ECO:0000313" key="3">
    <source>
        <dbReference type="Proteomes" id="UP001335648"/>
    </source>
</evidence>
<evidence type="ECO:0000256" key="1">
    <source>
        <dbReference type="SAM" id="MobiDB-lite"/>
    </source>
</evidence>
<sequence length="74" mass="8049">MSMAGVRGSLVQSGWRVMAVRAGFQCRAAGWHSDEDNDVLVSHRITRQTQRRGGGARLGPRCTRSPEAGPLVFP</sequence>
<gene>
    <name evidence="2" type="ORF">CesoFtcFv8_017224</name>
</gene>
<reference evidence="2 3" key="1">
    <citation type="journal article" date="2023" name="Mol. Biol. Evol.">
        <title>Genomics of Secondarily Temperate Adaptation in the Only Non-Antarctic Icefish.</title>
        <authorList>
            <person name="Rivera-Colon A.G."/>
            <person name="Rayamajhi N."/>
            <person name="Minhas B.F."/>
            <person name="Madrigal G."/>
            <person name="Bilyk K.T."/>
            <person name="Yoon V."/>
            <person name="Hune M."/>
            <person name="Gregory S."/>
            <person name="Cheng C.H.C."/>
            <person name="Catchen J.M."/>
        </authorList>
    </citation>
    <scope>NUCLEOTIDE SEQUENCE [LARGE SCALE GENOMIC DNA]</scope>
    <source>
        <strain evidence="2">JC2023a</strain>
    </source>
</reference>
<dbReference type="AlphaFoldDB" id="A0AAN8BJQ5"/>
<protein>
    <submittedName>
        <fullName evidence="2">Uncharacterized protein</fullName>
    </submittedName>
</protein>
<dbReference type="Proteomes" id="UP001335648">
    <property type="component" value="Unassembled WGS sequence"/>
</dbReference>
<name>A0AAN8BJQ5_9TELE</name>
<keyword evidence="3" id="KW-1185">Reference proteome</keyword>
<dbReference type="EMBL" id="JAULUE010002059">
    <property type="protein sequence ID" value="KAK5886158.1"/>
    <property type="molecule type" value="Genomic_DNA"/>
</dbReference>
<proteinExistence type="predicted"/>
<evidence type="ECO:0000313" key="2">
    <source>
        <dbReference type="EMBL" id="KAK5886158.1"/>
    </source>
</evidence>
<accession>A0AAN8BJQ5</accession>
<comment type="caution">
    <text evidence="2">The sequence shown here is derived from an EMBL/GenBank/DDBJ whole genome shotgun (WGS) entry which is preliminary data.</text>
</comment>
<organism evidence="2 3">
    <name type="scientific">Champsocephalus esox</name>
    <name type="common">pike icefish</name>
    <dbReference type="NCBI Taxonomy" id="159716"/>
    <lineage>
        <taxon>Eukaryota</taxon>
        <taxon>Metazoa</taxon>
        <taxon>Chordata</taxon>
        <taxon>Craniata</taxon>
        <taxon>Vertebrata</taxon>
        <taxon>Euteleostomi</taxon>
        <taxon>Actinopterygii</taxon>
        <taxon>Neopterygii</taxon>
        <taxon>Teleostei</taxon>
        <taxon>Neoteleostei</taxon>
        <taxon>Acanthomorphata</taxon>
        <taxon>Eupercaria</taxon>
        <taxon>Perciformes</taxon>
        <taxon>Notothenioidei</taxon>
        <taxon>Channichthyidae</taxon>
        <taxon>Champsocephalus</taxon>
    </lineage>
</organism>
<feature type="region of interest" description="Disordered" evidence="1">
    <location>
        <begin position="47"/>
        <end position="74"/>
    </location>
</feature>